<reference evidence="1 2" key="1">
    <citation type="journal article" date="2016" name="Front. Microbiol.">
        <title>Genomic Resource of Rice Seed Associated Bacteria.</title>
        <authorList>
            <person name="Midha S."/>
            <person name="Bansal K."/>
            <person name="Sharma S."/>
            <person name="Kumar N."/>
            <person name="Patil P.P."/>
            <person name="Chaudhry V."/>
            <person name="Patil P.B."/>
        </authorList>
    </citation>
    <scope>NUCLEOTIDE SEQUENCE [LARGE SCALE GENOMIC DNA]</scope>
    <source>
        <strain evidence="1 2">SB4</strain>
    </source>
</reference>
<gene>
    <name evidence="1" type="ORF">SB4_17050</name>
</gene>
<dbReference type="AlphaFoldDB" id="A0A147IKB7"/>
<dbReference type="OrthoDB" id="7572029at2"/>
<proteinExistence type="predicted"/>
<evidence type="ECO:0000313" key="1">
    <source>
        <dbReference type="EMBL" id="KTT95644.1"/>
    </source>
</evidence>
<dbReference type="PATRIC" id="fig|33051.4.peg.888"/>
<comment type="caution">
    <text evidence="1">The sequence shown here is derived from an EMBL/GenBank/DDBJ whole genome shotgun (WGS) entry which is preliminary data.</text>
</comment>
<protein>
    <submittedName>
        <fullName evidence="1">Uncharacterized protein</fullName>
    </submittedName>
</protein>
<dbReference type="RefSeq" id="WP_058753517.1">
    <property type="nucleotide sequence ID" value="NZ_LDTE01000132.1"/>
</dbReference>
<evidence type="ECO:0000313" key="2">
    <source>
        <dbReference type="Proteomes" id="UP000074072"/>
    </source>
</evidence>
<organism evidence="1 2">
    <name type="scientific">Sphingomonas sanguinis</name>
    <dbReference type="NCBI Taxonomy" id="33051"/>
    <lineage>
        <taxon>Bacteria</taxon>
        <taxon>Pseudomonadati</taxon>
        <taxon>Pseudomonadota</taxon>
        <taxon>Alphaproteobacteria</taxon>
        <taxon>Sphingomonadales</taxon>
        <taxon>Sphingomonadaceae</taxon>
        <taxon>Sphingomonas</taxon>
    </lineage>
</organism>
<accession>A0A147IKB7</accession>
<sequence>MNPVPVNLDRLDDPRIAAHIDKVDSRVRGGFRLCLDILGIPLPEYAKTKPAGRPSIAKLMAAADADSGTIYTYRDEKMKTGASAPKL</sequence>
<name>A0A147IKB7_9SPHN</name>
<dbReference type="EMBL" id="LDTE01000132">
    <property type="protein sequence ID" value="KTT95644.1"/>
    <property type="molecule type" value="Genomic_DNA"/>
</dbReference>
<dbReference type="Proteomes" id="UP000074072">
    <property type="component" value="Unassembled WGS sequence"/>
</dbReference>